<reference evidence="1 2" key="2">
    <citation type="journal article" date="2016" name="FEMS Yeast Res.">
        <title>Curation of the genome annotation of Pichia pastoris (Komagataella phaffii) CBS7435 from gene level to protein function.</title>
        <authorList>
            <person name="Valli M."/>
            <person name="Tatto N.E."/>
            <person name="Peymann A."/>
            <person name="Gruber C."/>
            <person name="Landes N."/>
            <person name="Ekker H."/>
            <person name="Thallinger G.G."/>
            <person name="Mattanovich D."/>
            <person name="Gasser B."/>
            <person name="Graf A.B."/>
        </authorList>
    </citation>
    <scope>GENOME REANNOTATION</scope>
    <source>
        <strain evidence="1 2">ATCC 76273 / CBS 7435 / CECT 11047 / NRRL Y-11430 / Wegner 21-1</strain>
    </source>
</reference>
<dbReference type="Proteomes" id="UP000006853">
    <property type="component" value="Chromosome 3"/>
</dbReference>
<evidence type="ECO:0000313" key="1">
    <source>
        <dbReference type="EMBL" id="SCV12170.1"/>
    </source>
</evidence>
<sequence>MTGTKQDKKYNKLVEDWVPNAFLCQAEQLKLGSLILCETQCFSFLVSGQLMWA</sequence>
<gene>
    <name evidence="1" type="ordered locus">PP7435_Chr3-1556</name>
</gene>
<protein>
    <submittedName>
        <fullName evidence="1">Uncharacterized protein</fullName>
    </submittedName>
</protein>
<accession>A0A1G4KQ95</accession>
<reference evidence="1 2" key="1">
    <citation type="journal article" date="2011" name="J. Biotechnol.">
        <title>High-quality genome sequence of Pichia pastoris CBS7435.</title>
        <authorList>
            <person name="Kuberl A."/>
            <person name="Schneider J."/>
            <person name="Thallinger G.G."/>
            <person name="Anderl I."/>
            <person name="Wibberg D."/>
            <person name="Hajek T."/>
            <person name="Jaenicke S."/>
            <person name="Brinkrolf K."/>
            <person name="Goesmann A."/>
            <person name="Szczepanowski R."/>
            <person name="Puhler A."/>
            <person name="Schwab H."/>
            <person name="Glieder A."/>
            <person name="Pichler H."/>
        </authorList>
    </citation>
    <scope>NUCLEOTIDE SEQUENCE [LARGE SCALE GENOMIC DNA]</scope>
    <source>
        <strain evidence="2">ATCC 76273 / CBS 7435 / CECT 11047 / NRRL Y-11430 / Wegner 21-1</strain>
    </source>
</reference>
<evidence type="ECO:0000313" key="2">
    <source>
        <dbReference type="Proteomes" id="UP000006853"/>
    </source>
</evidence>
<dbReference type="AlphaFoldDB" id="A0A1G4KQ95"/>
<name>A0A1G4KQ95_KOMPC</name>
<proteinExistence type="predicted"/>
<dbReference type="EMBL" id="FR839630">
    <property type="protein sequence ID" value="SCV12170.1"/>
    <property type="molecule type" value="Genomic_DNA"/>
</dbReference>
<organism evidence="1 2">
    <name type="scientific">Komagataella phaffii (strain ATCC 76273 / CBS 7435 / CECT 11047 / NRRL Y-11430 / Wegner 21-1)</name>
    <name type="common">Yeast</name>
    <name type="synonym">Pichia pastoris</name>
    <dbReference type="NCBI Taxonomy" id="981350"/>
    <lineage>
        <taxon>Eukaryota</taxon>
        <taxon>Fungi</taxon>
        <taxon>Dikarya</taxon>
        <taxon>Ascomycota</taxon>
        <taxon>Saccharomycotina</taxon>
        <taxon>Pichiomycetes</taxon>
        <taxon>Pichiales</taxon>
        <taxon>Pichiaceae</taxon>
        <taxon>Komagataella</taxon>
    </lineage>
</organism>
<keyword evidence="2" id="KW-1185">Reference proteome</keyword>